<dbReference type="SUPFAM" id="SSF51261">
    <property type="entry name" value="Duplicated hybrid motif"/>
    <property type="match status" value="1"/>
</dbReference>
<dbReference type="GO" id="GO:0004222">
    <property type="term" value="F:metalloendopeptidase activity"/>
    <property type="evidence" value="ECO:0007669"/>
    <property type="project" value="TreeGrafter"/>
</dbReference>
<dbReference type="Pfam" id="PF24568">
    <property type="entry name" value="CC_PcsB"/>
    <property type="match status" value="1"/>
</dbReference>
<dbReference type="InterPro" id="IPR057309">
    <property type="entry name" value="PcsB_CC"/>
</dbReference>
<feature type="compositionally biased region" description="Basic and acidic residues" evidence="3">
    <location>
        <begin position="274"/>
        <end position="283"/>
    </location>
</feature>
<evidence type="ECO:0000256" key="2">
    <source>
        <dbReference type="SAM" id="Coils"/>
    </source>
</evidence>
<dbReference type="Proteomes" id="UP000288388">
    <property type="component" value="Unassembled WGS sequence"/>
</dbReference>
<dbReference type="Pfam" id="PF01551">
    <property type="entry name" value="Peptidase_M23"/>
    <property type="match status" value="1"/>
</dbReference>
<dbReference type="Gene3D" id="2.70.70.10">
    <property type="entry name" value="Glucose Permease (Domain IIA)"/>
    <property type="match status" value="1"/>
</dbReference>
<evidence type="ECO:0000256" key="1">
    <source>
        <dbReference type="ARBA" id="ARBA00022729"/>
    </source>
</evidence>
<feature type="coiled-coil region" evidence="2">
    <location>
        <begin position="53"/>
        <end position="80"/>
    </location>
</feature>
<protein>
    <submittedName>
        <fullName evidence="6">Peptidase M23</fullName>
    </submittedName>
</protein>
<dbReference type="CDD" id="cd12797">
    <property type="entry name" value="M23_peptidase"/>
    <property type="match status" value="1"/>
</dbReference>
<accession>A0A437UNB5</accession>
<dbReference type="EMBL" id="RYZS01000001">
    <property type="protein sequence ID" value="RVU95103.1"/>
    <property type="molecule type" value="Genomic_DNA"/>
</dbReference>
<name>A0A437UNB5_ENTAV</name>
<evidence type="ECO:0000313" key="7">
    <source>
        <dbReference type="Proteomes" id="UP000288388"/>
    </source>
</evidence>
<organism evidence="6 7">
    <name type="scientific">Enterococcus avium</name>
    <name type="common">Streptococcus avium</name>
    <dbReference type="NCBI Taxonomy" id="33945"/>
    <lineage>
        <taxon>Bacteria</taxon>
        <taxon>Bacillati</taxon>
        <taxon>Bacillota</taxon>
        <taxon>Bacilli</taxon>
        <taxon>Lactobacillales</taxon>
        <taxon>Enterococcaceae</taxon>
        <taxon>Enterococcus</taxon>
    </lineage>
</organism>
<comment type="caution">
    <text evidence="6">The sequence shown here is derived from an EMBL/GenBank/DDBJ whole genome shotgun (WGS) entry which is preliminary data.</text>
</comment>
<keyword evidence="1" id="KW-0732">Signal</keyword>
<feature type="domain" description="M23ase beta-sheet core" evidence="4">
    <location>
        <begin position="365"/>
        <end position="452"/>
    </location>
</feature>
<feature type="compositionally biased region" description="Low complexity" evidence="3">
    <location>
        <begin position="327"/>
        <end position="338"/>
    </location>
</feature>
<evidence type="ECO:0000256" key="3">
    <source>
        <dbReference type="SAM" id="MobiDB-lite"/>
    </source>
</evidence>
<feature type="region of interest" description="Disordered" evidence="3">
    <location>
        <begin position="237"/>
        <end position="381"/>
    </location>
</feature>
<dbReference type="PANTHER" id="PTHR21666">
    <property type="entry name" value="PEPTIDASE-RELATED"/>
    <property type="match status" value="1"/>
</dbReference>
<feature type="compositionally biased region" description="Polar residues" evidence="3">
    <location>
        <begin position="316"/>
        <end position="326"/>
    </location>
</feature>
<gene>
    <name evidence="6" type="ORF">EK398_09810</name>
</gene>
<dbReference type="InterPro" id="IPR016047">
    <property type="entry name" value="M23ase_b-sheet_dom"/>
</dbReference>
<evidence type="ECO:0000313" key="6">
    <source>
        <dbReference type="EMBL" id="RVU95103.1"/>
    </source>
</evidence>
<evidence type="ECO:0000259" key="4">
    <source>
        <dbReference type="Pfam" id="PF01551"/>
    </source>
</evidence>
<dbReference type="Gene3D" id="6.10.250.3150">
    <property type="match status" value="1"/>
</dbReference>
<dbReference type="InterPro" id="IPR011055">
    <property type="entry name" value="Dup_hybrid_motif"/>
</dbReference>
<evidence type="ECO:0000259" key="5">
    <source>
        <dbReference type="Pfam" id="PF24568"/>
    </source>
</evidence>
<feature type="domain" description="Peptidoglycan hydrolase PcsB coiled-coil" evidence="5">
    <location>
        <begin position="67"/>
        <end position="140"/>
    </location>
</feature>
<dbReference type="AlphaFoldDB" id="A0A437UNB5"/>
<feature type="compositionally biased region" description="Basic and acidic residues" evidence="3">
    <location>
        <begin position="293"/>
        <end position="302"/>
    </location>
</feature>
<dbReference type="RefSeq" id="WP_127979740.1">
    <property type="nucleotide sequence ID" value="NZ_RYZS01000001.1"/>
</dbReference>
<dbReference type="InterPro" id="IPR050570">
    <property type="entry name" value="Cell_wall_metabolism_enzyme"/>
</dbReference>
<proteinExistence type="predicted"/>
<reference evidence="6 7" key="1">
    <citation type="submission" date="2018-12" db="EMBL/GenBank/DDBJ databases">
        <title>A novel vanA-carrying plasmid in a clinical isolate of Enterococcus avium.</title>
        <authorList>
            <person name="Bernasconi O.J."/>
            <person name="Luzzaro F."/>
            <person name="Endimiani A."/>
        </authorList>
    </citation>
    <scope>NUCLEOTIDE SEQUENCE [LARGE SCALE GENOMIC DNA]</scope>
    <source>
        <strain evidence="6 7">LC0559/18</strain>
    </source>
</reference>
<keyword evidence="2" id="KW-0175">Coiled coil</keyword>
<feature type="compositionally biased region" description="Basic and acidic residues" evidence="3">
    <location>
        <begin position="237"/>
        <end position="257"/>
    </location>
</feature>
<sequence>MADAQTIEEKIQEKEQNIASIVKNQDSARSYLSDLDNQIVSLEKDYKGVLFEKNKTEKNLNELNGKISDLEEKIKLRGEQLKAQARETQVSKEEASLLYVLASSDSISDAVSKTIGVTTLVSANNEVMQKQISDKKKLKEMREDVTKSLNEIESKAKVLKEREFSLAEAKLNQKIRVNEISAELASEKDVKDKYIKQKEEAEKRKQEELKLLEERRKKEAEAAALYEAQEAQKRAVEAREKAKQSEISSTKEQKQSEEAATPNKSINSQETNTSEEKLTETSKTEITAPSETIETKPVKEKTNSSSETEISDDSKTQPSTSSEAQPSTSNNGNTNSTGWRAPVPNIFVTSPFGNRADPTGYSGNSHNGIDMGGTSSTPISASRSGRVVQAAFDGSAGNYIIIDHGDGYYSYYLHMSSLIASVGQSVNSGDTIGIMGTTGNSTGVHLEFGVATTPNWSGYVNPAPLLGI</sequence>
<feature type="compositionally biased region" description="Polar residues" evidence="3">
    <location>
        <begin position="361"/>
        <end position="381"/>
    </location>
</feature>
<dbReference type="PANTHER" id="PTHR21666:SF270">
    <property type="entry name" value="MUREIN HYDROLASE ACTIVATOR ENVC"/>
    <property type="match status" value="1"/>
</dbReference>